<dbReference type="CDD" id="cd00165">
    <property type="entry name" value="S4"/>
    <property type="match status" value="1"/>
</dbReference>
<name>C7RM56_ACCRE</name>
<dbReference type="Gene3D" id="3.30.70.1560">
    <property type="entry name" value="Alpha-L RNA-binding motif"/>
    <property type="match status" value="1"/>
</dbReference>
<dbReference type="GO" id="GO:0160138">
    <property type="term" value="F:23S rRNA pseudouridine(2604) synthase activity"/>
    <property type="evidence" value="ECO:0007669"/>
    <property type="project" value="UniProtKB-EC"/>
</dbReference>
<feature type="compositionally biased region" description="Basic and acidic residues" evidence="12">
    <location>
        <begin position="56"/>
        <end position="66"/>
    </location>
</feature>
<dbReference type="PANTHER" id="PTHR47683">
    <property type="entry name" value="PSEUDOURIDINE SYNTHASE FAMILY PROTEIN-RELATED"/>
    <property type="match status" value="1"/>
</dbReference>
<reference evidence="14" key="1">
    <citation type="submission" date="2009-08" db="EMBL/GenBank/DDBJ databases">
        <authorList>
            <consortium name="US DOE Joint Genome Institute"/>
            <person name="Lucas S."/>
            <person name="Copeland A."/>
            <person name="Lapidus A."/>
            <person name="Glavina del Rio T."/>
            <person name="Dalin E."/>
            <person name="Tice H."/>
            <person name="Bruce D."/>
            <person name="Barry K."/>
            <person name="Pitluck S."/>
            <person name="Lowry S."/>
            <person name="Larimer F."/>
            <person name="Land M."/>
            <person name="Hauser L."/>
            <person name="Kyrpides N."/>
            <person name="Ivanova N."/>
            <person name="McMahon K.D."/>
            <person name="Hugenholtz P."/>
        </authorList>
    </citation>
    <scope>NUCLEOTIDE SEQUENCE</scope>
    <source>
        <strain evidence="14">UW-1</strain>
    </source>
</reference>
<evidence type="ECO:0000256" key="11">
    <source>
        <dbReference type="PROSITE-ProRule" id="PRU00182"/>
    </source>
</evidence>
<dbReference type="GO" id="GO:0001522">
    <property type="term" value="P:pseudouridine synthesis"/>
    <property type="evidence" value="ECO:0007669"/>
    <property type="project" value="InterPro"/>
</dbReference>
<dbReference type="Gene3D" id="3.10.290.10">
    <property type="entry name" value="RNA-binding S4 domain"/>
    <property type="match status" value="1"/>
</dbReference>
<dbReference type="EMBL" id="CP001715">
    <property type="protein sequence ID" value="ACV37134.1"/>
    <property type="molecule type" value="Genomic_DNA"/>
</dbReference>
<dbReference type="Pfam" id="PF01479">
    <property type="entry name" value="S4"/>
    <property type="match status" value="1"/>
</dbReference>
<feature type="compositionally biased region" description="Low complexity" evidence="12">
    <location>
        <begin position="82"/>
        <end position="112"/>
    </location>
</feature>
<evidence type="ECO:0000256" key="10">
    <source>
        <dbReference type="ARBA" id="ARBA00043147"/>
    </source>
</evidence>
<evidence type="ECO:0000256" key="7">
    <source>
        <dbReference type="ARBA" id="ARBA00041697"/>
    </source>
</evidence>
<dbReference type="InterPro" id="IPR042092">
    <property type="entry name" value="PsdUridine_s_RsuA/RluB/E/F_cat"/>
</dbReference>
<dbReference type="SMART" id="SM00363">
    <property type="entry name" value="S4"/>
    <property type="match status" value="1"/>
</dbReference>
<evidence type="ECO:0000256" key="4">
    <source>
        <dbReference type="ARBA" id="ARBA00038922"/>
    </source>
</evidence>
<comment type="catalytic activity">
    <reaction evidence="2">
        <text>uridine(35) in tRNA(Tyr) = pseudouridine(35) in tRNA(Tyr)</text>
        <dbReference type="Rhea" id="RHEA:60556"/>
        <dbReference type="Rhea" id="RHEA-COMP:15607"/>
        <dbReference type="Rhea" id="RHEA-COMP:15608"/>
        <dbReference type="ChEBI" id="CHEBI:65314"/>
        <dbReference type="ChEBI" id="CHEBI:65315"/>
    </reaction>
</comment>
<organism evidence="14">
    <name type="scientific">Accumulibacter regalis</name>
    <dbReference type="NCBI Taxonomy" id="522306"/>
    <lineage>
        <taxon>Bacteria</taxon>
        <taxon>Pseudomonadati</taxon>
        <taxon>Pseudomonadota</taxon>
        <taxon>Betaproteobacteria</taxon>
        <taxon>Candidatus Accumulibacter</taxon>
    </lineage>
</organism>
<dbReference type="HOGENOM" id="CLU_024979_10_0_4"/>
<evidence type="ECO:0000256" key="5">
    <source>
        <dbReference type="ARBA" id="ARBA00039989"/>
    </source>
</evidence>
<dbReference type="InterPro" id="IPR036986">
    <property type="entry name" value="S4_RNA-bd_sf"/>
</dbReference>
<accession>C7RM56</accession>
<feature type="compositionally biased region" description="Basic and acidic residues" evidence="12">
    <location>
        <begin position="167"/>
        <end position="177"/>
    </location>
</feature>
<evidence type="ECO:0000256" key="9">
    <source>
        <dbReference type="ARBA" id="ARBA00042890"/>
    </source>
</evidence>
<gene>
    <name evidence="14" type="ordered locus">CAP2UW1_3884</name>
</gene>
<feature type="compositionally biased region" description="Pro residues" evidence="12">
    <location>
        <begin position="144"/>
        <end position="157"/>
    </location>
</feature>
<dbReference type="InterPro" id="IPR002942">
    <property type="entry name" value="S4_RNA-bd"/>
</dbReference>
<dbReference type="OrthoDB" id="9807213at2"/>
<proteinExistence type="predicted"/>
<dbReference type="EC" id="5.4.99.21" evidence="4"/>
<dbReference type="PROSITE" id="PS50889">
    <property type="entry name" value="S4"/>
    <property type="match status" value="1"/>
</dbReference>
<dbReference type="GO" id="GO:0003723">
    <property type="term" value="F:RNA binding"/>
    <property type="evidence" value="ECO:0007669"/>
    <property type="project" value="UniProtKB-KW"/>
</dbReference>
<comment type="catalytic activity">
    <reaction evidence="3">
        <text>uridine(2604) in 23S rRNA = pseudouridine(2604) in 23S rRNA</text>
        <dbReference type="Rhea" id="RHEA:38875"/>
        <dbReference type="Rhea" id="RHEA-COMP:10093"/>
        <dbReference type="Rhea" id="RHEA-COMP:10094"/>
        <dbReference type="ChEBI" id="CHEBI:65314"/>
        <dbReference type="ChEBI" id="CHEBI:65315"/>
        <dbReference type="EC" id="5.4.99.21"/>
    </reaction>
</comment>
<evidence type="ECO:0000256" key="2">
    <source>
        <dbReference type="ARBA" id="ARBA00036390"/>
    </source>
</evidence>
<dbReference type="SUPFAM" id="SSF55174">
    <property type="entry name" value="Alpha-L RNA-binding motif"/>
    <property type="match status" value="1"/>
</dbReference>
<evidence type="ECO:0000256" key="1">
    <source>
        <dbReference type="ARBA" id="ARBA00023235"/>
    </source>
</evidence>
<evidence type="ECO:0000256" key="6">
    <source>
        <dbReference type="ARBA" id="ARBA00041420"/>
    </source>
</evidence>
<evidence type="ECO:0000256" key="8">
    <source>
        <dbReference type="ARBA" id="ARBA00042843"/>
    </source>
</evidence>
<dbReference type="Gene3D" id="3.30.70.580">
    <property type="entry name" value="Pseudouridine synthase I, catalytic domain, N-terminal subdomain"/>
    <property type="match status" value="1"/>
</dbReference>
<dbReference type="InterPro" id="IPR020103">
    <property type="entry name" value="PsdUridine_synth_cat_dom_sf"/>
</dbReference>
<dbReference type="GO" id="GO:0006396">
    <property type="term" value="P:RNA processing"/>
    <property type="evidence" value="ECO:0007669"/>
    <property type="project" value="UniProtKB-ARBA"/>
</dbReference>
<keyword evidence="1" id="KW-0413">Isomerase</keyword>
<dbReference type="AlphaFoldDB" id="C7RM56"/>
<evidence type="ECO:0000259" key="13">
    <source>
        <dbReference type="SMART" id="SM00363"/>
    </source>
</evidence>
<evidence type="ECO:0000256" key="3">
    <source>
        <dbReference type="ARBA" id="ARBA00036535"/>
    </source>
</evidence>
<dbReference type="SUPFAM" id="SSF55120">
    <property type="entry name" value="Pseudouridine synthase"/>
    <property type="match status" value="1"/>
</dbReference>
<dbReference type="PANTHER" id="PTHR47683:SF2">
    <property type="entry name" value="RNA-BINDING S4 DOMAIN-CONTAINING PROTEIN"/>
    <property type="match status" value="1"/>
</dbReference>
<keyword evidence="11" id="KW-0694">RNA-binding</keyword>
<reference evidence="14" key="2">
    <citation type="submission" date="2009-09" db="EMBL/GenBank/DDBJ databases">
        <title>Complete sequence of chromosome of Candidatus Accumulibacter phosphatis clade IIA str. UW-1.</title>
        <authorList>
            <consortium name="US DOE Joint Genome Institute"/>
            <person name="Martin H.G."/>
            <person name="Ivanova N."/>
            <person name="Kunin V."/>
            <person name="Warnecke F."/>
            <person name="Barry K."/>
            <person name="He S."/>
            <person name="Salamov A."/>
            <person name="Szeto E."/>
            <person name="Dalin E."/>
            <person name="Pangilinan J.L."/>
            <person name="Lapidus A."/>
            <person name="Lowry S."/>
            <person name="Kyrpides N.C."/>
            <person name="McMahon K.D."/>
            <person name="Hugenholtz P."/>
        </authorList>
    </citation>
    <scope>NUCLEOTIDE SEQUENCE [LARGE SCALE GENOMIC DNA]</scope>
    <source>
        <strain evidence="14">UW-1</strain>
    </source>
</reference>
<feature type="domain" description="RNA-binding S4" evidence="13">
    <location>
        <begin position="177"/>
        <end position="234"/>
    </location>
</feature>
<sequence>MPRSILKLPRNTVTTHPVDRSPTRKPIRGGSKATTRWPQKVDRDNRVPASAGQRPQRTDAPDKGAEDSPTGARVADQPGKTARPAQVAQAAQAAQPASPASPARPAKSYPPRGIARSTGVRAAPPVRVAQDAVGEPLPAMLESRPPPAPAEPTPPATAMPEAATAGDRQRGLAKEPPRLSKLVSQLALCSRREADEWIENGWVTVDGVVVTRLGARVSPKAKIEITNAASQHQTASVTIVFNKPIGDAAAPDAGLAAIATLIRPDTHWAEDGTCRRFQASHLRGLAVAGKLDTEEHGMLVFTQDGSVARRLTGGGARLENEYHLRVQGELSPDGLQLLRHGLSLDNVRLERAQVSWLSEQQLRFVVHENRKRQIQRQCELVGLQVTDIKRVRIGGVSLGKLPPGQWRYLRPDERF</sequence>
<protein>
    <recommendedName>
        <fullName evidence="5">Dual-specificity RNA pseudouridine synthase RluF</fullName>
        <ecNumber evidence="4">5.4.99.21</ecNumber>
    </recommendedName>
    <alternativeName>
        <fullName evidence="7">23S rRNA pseudouridine(2604) synthase</fullName>
    </alternativeName>
    <alternativeName>
        <fullName evidence="9">Ribosomal large subunit pseudouridine synthase F</fullName>
    </alternativeName>
    <alternativeName>
        <fullName evidence="8">rRNA pseudouridylate synthase F</fullName>
    </alternativeName>
    <alternativeName>
        <fullName evidence="10">rRNA-uridine isomerase F</fullName>
    </alternativeName>
    <alternativeName>
        <fullName evidence="6">tRNA(Tyr) pseudouridine(35) synthase</fullName>
    </alternativeName>
</protein>
<dbReference type="KEGG" id="app:CAP2UW1_3884"/>
<dbReference type="eggNOG" id="COG1187">
    <property type="taxonomic scope" value="Bacteria"/>
</dbReference>
<evidence type="ECO:0000313" key="14">
    <source>
        <dbReference type="EMBL" id="ACV37134.1"/>
    </source>
</evidence>
<dbReference type="InterPro" id="IPR050343">
    <property type="entry name" value="RsuA_PseudoU_synthase"/>
</dbReference>
<dbReference type="InterPro" id="IPR020094">
    <property type="entry name" value="TruA/RsuA/RluB/E/F_N"/>
</dbReference>
<feature type="region of interest" description="Disordered" evidence="12">
    <location>
        <begin position="1"/>
        <end position="177"/>
    </location>
</feature>
<dbReference type="STRING" id="522306.CAP2UW1_3884"/>
<evidence type="ECO:0000256" key="12">
    <source>
        <dbReference type="SAM" id="MobiDB-lite"/>
    </source>
</evidence>